<dbReference type="Proteomes" id="UP000580250">
    <property type="component" value="Unassembled WGS sequence"/>
</dbReference>
<reference evidence="1 2" key="1">
    <citation type="submission" date="2020-08" db="EMBL/GenBank/DDBJ databases">
        <authorList>
            <person name="Koutsovoulos G."/>
            <person name="Danchin GJ E."/>
        </authorList>
    </citation>
    <scope>NUCLEOTIDE SEQUENCE [LARGE SCALE GENOMIC DNA]</scope>
</reference>
<gene>
    <name evidence="1" type="ORF">MENT_LOCUS41426</name>
</gene>
<comment type="caution">
    <text evidence="1">The sequence shown here is derived from an EMBL/GenBank/DDBJ whole genome shotgun (WGS) entry which is preliminary data.</text>
</comment>
<accession>A0A6V7WP08</accession>
<protein>
    <submittedName>
        <fullName evidence="1">Uncharacterized protein</fullName>
    </submittedName>
</protein>
<dbReference type="AlphaFoldDB" id="A0A6V7WP08"/>
<dbReference type="EMBL" id="CAJEWN010000712">
    <property type="protein sequence ID" value="CAD2188754.1"/>
    <property type="molecule type" value="Genomic_DNA"/>
</dbReference>
<proteinExistence type="predicted"/>
<evidence type="ECO:0000313" key="2">
    <source>
        <dbReference type="Proteomes" id="UP000580250"/>
    </source>
</evidence>
<organism evidence="1 2">
    <name type="scientific">Meloidogyne enterolobii</name>
    <name type="common">Root-knot nematode worm</name>
    <name type="synonym">Meloidogyne mayaguensis</name>
    <dbReference type="NCBI Taxonomy" id="390850"/>
    <lineage>
        <taxon>Eukaryota</taxon>
        <taxon>Metazoa</taxon>
        <taxon>Ecdysozoa</taxon>
        <taxon>Nematoda</taxon>
        <taxon>Chromadorea</taxon>
        <taxon>Rhabditida</taxon>
        <taxon>Tylenchina</taxon>
        <taxon>Tylenchomorpha</taxon>
        <taxon>Tylenchoidea</taxon>
        <taxon>Meloidogynidae</taxon>
        <taxon>Meloidogyninae</taxon>
        <taxon>Meloidogyne</taxon>
    </lineage>
</organism>
<sequence>MEKYTEILFKILINGRGNFETIYLTFENTTGMLKYFKNVTMFYEHIVEYIATSRDCSKMVPVIILRYHRPTNLQLTERAEKVEIEQRTDEKYTKYQITNIYNPKVRFSFTVSEMEKDLWTCIDIRKV</sequence>
<name>A0A6V7WP08_MELEN</name>
<evidence type="ECO:0000313" key="1">
    <source>
        <dbReference type="EMBL" id="CAD2188754.1"/>
    </source>
</evidence>